<reference evidence="3 4" key="1">
    <citation type="submission" date="2020-04" db="EMBL/GenBank/DDBJ databases">
        <authorList>
            <person name="De Canck E."/>
        </authorList>
    </citation>
    <scope>NUCLEOTIDE SEQUENCE [LARGE SCALE GENOMIC DNA]</scope>
    <source>
        <strain evidence="3 4">LMG 26690</strain>
    </source>
</reference>
<dbReference type="GO" id="GO:0019867">
    <property type="term" value="C:outer membrane"/>
    <property type="evidence" value="ECO:0007669"/>
    <property type="project" value="InterPro"/>
</dbReference>
<name>A0A6S7AEA9_9BURK</name>
<gene>
    <name evidence="3" type="ORF">LMG26690_04537</name>
</gene>
<dbReference type="NCBIfam" id="TIGR01414">
    <property type="entry name" value="autotrans_barl"/>
    <property type="match status" value="1"/>
</dbReference>
<feature type="region of interest" description="Disordered" evidence="1">
    <location>
        <begin position="208"/>
        <end position="259"/>
    </location>
</feature>
<dbReference type="SUPFAM" id="SSF103515">
    <property type="entry name" value="Autotransporter"/>
    <property type="match status" value="1"/>
</dbReference>
<dbReference type="Gene3D" id="2.40.128.130">
    <property type="entry name" value="Autotransporter beta-domain"/>
    <property type="match status" value="1"/>
</dbReference>
<proteinExistence type="predicted"/>
<sequence length="1163" mass="115607">MHTDSCLALRHAHSTPTQIHKARGITLRLFFGLSLISLGMSPHPAARALIIGEAGVGGVGGAANGGRGGDGGDGITALDITTSYTTYDDIEGAPGGGGGGGGGGGRGGIVGGAGGSGGNGGHGIVISGDGVVLHNDGYAISGGKGGGGGGGGGGAFHMTVSSNGGRGGDGGGGAGGGGGGGGGGGADLTFGGAFGAGFGGDGGHAGGNGSSGGGNIQSPGASKFAGGGGGGGGTYTHGGTPGQALFESQISGMGGGGGIAGGESGVDGGIANPEAAEALELGLSRQEIDAVLDGYGGGGGGGGAAGGSGGNGGPGSYVEGGPAGGAGGTSGHGVYVTGANSVIINTGTISQGPENQDTAIKYAATARDSTLVLKAQGGWDNPDSQIIGLVDATESGGTNTLVLDGGWDARLDYDNNVFDVSLIGTGATGPAQYLGFNAFEKTSAGTWKLIGGTGQVGTPWTLSGGWLAIDHDINLGDRSGTLTFNGGGLQVEAATVMDRDMHFARDGVIRTGNPELATQGQAADVHLFGNITGSGALIKTGAGTLSIGRDNDAFSGAVVIEEGVLQLGAGGTQYGGSLGAGAIENNAVLAMSQHRGAFSNAISGSGELHQLEGMTTLTGPLTYTGITRLFDGALEIRGTSLGHADHAFARVVGAVGADLRLAGGATLDGWVDGPSLAIDATSKWNVLTDASNPAQANNLSTVGELRLEGSVAFAPPADWAHDEIGRTFTANNLVGSGGEVQLHLGPPANGAADYLTLNAGATGLTNLTINTDGGFGDAFSGNGYLLVKAGASTDNAFQQTPGQASRSGAFHYVLTHGALDSSPELANNWYLISETRPEVSLYSQLGGQALRQSEVAVGTFNERMGATEMLARKVYPYAWARTLGGWENRDGASRGILQSQVGSRTTLVGLQVGTDLFVTSQGIRRNSLGVFGTAMVSRADVDHFQASTRSTINAGRSDQTMYGLGAYYTMMDGKGGYADFVTQISRYGVKTQSNGVDGMSMQTSGWGVALSAEAGKAFDIGDASNGLRLEPQAQVMVQHVKLRDGDDDVGQVALPASHALHSRVSLKLSKAWGEQDGAQNHGWLMLSYRHTLGESSSSYQTLTQGDIAFDNKLDGSRVGLSAGYDRRAGKNTFVNVQLNAEQGLGGASGLRAVGGSVGIKYLF</sequence>
<feature type="compositionally biased region" description="Gly residues" evidence="1">
    <location>
        <begin position="164"/>
        <end position="181"/>
    </location>
</feature>
<evidence type="ECO:0000313" key="3">
    <source>
        <dbReference type="EMBL" id="CAB3728135.1"/>
    </source>
</evidence>
<dbReference type="InterPro" id="IPR005546">
    <property type="entry name" value="Autotransporte_beta"/>
</dbReference>
<dbReference type="PRINTS" id="PR01228">
    <property type="entry name" value="EGGSHELL"/>
</dbReference>
<dbReference type="InterPro" id="IPR012332">
    <property type="entry name" value="Autotransporter_pectin_lyase_C"/>
</dbReference>
<dbReference type="Gene3D" id="2.160.20.20">
    <property type="match status" value="1"/>
</dbReference>
<dbReference type="AlphaFoldDB" id="A0A6S7AEA9"/>
<accession>A0A6S7AEA9</accession>
<dbReference type="InterPro" id="IPR006315">
    <property type="entry name" value="OM_autotransptr_brl_dom"/>
</dbReference>
<evidence type="ECO:0000259" key="2">
    <source>
        <dbReference type="PROSITE" id="PS51208"/>
    </source>
</evidence>
<dbReference type="PROSITE" id="PS51208">
    <property type="entry name" value="AUTOTRANSPORTER"/>
    <property type="match status" value="1"/>
</dbReference>
<dbReference type="Proteomes" id="UP000494214">
    <property type="component" value="Unassembled WGS sequence"/>
</dbReference>
<dbReference type="SUPFAM" id="SSF51126">
    <property type="entry name" value="Pectin lyase-like"/>
    <property type="match status" value="1"/>
</dbReference>
<evidence type="ECO:0000313" key="4">
    <source>
        <dbReference type="Proteomes" id="UP000494214"/>
    </source>
</evidence>
<evidence type="ECO:0000256" key="1">
    <source>
        <dbReference type="SAM" id="MobiDB-lite"/>
    </source>
</evidence>
<feature type="region of interest" description="Disordered" evidence="1">
    <location>
        <begin position="153"/>
        <end position="181"/>
    </location>
</feature>
<protein>
    <recommendedName>
        <fullName evidence="2">Autotransporter domain-containing protein</fullName>
    </recommendedName>
</protein>
<dbReference type="InterPro" id="IPR036709">
    <property type="entry name" value="Autotransporte_beta_dom_sf"/>
</dbReference>
<feature type="domain" description="Autotransporter" evidence="2">
    <location>
        <begin position="871"/>
        <end position="1163"/>
    </location>
</feature>
<feature type="compositionally biased region" description="Gly residues" evidence="1">
    <location>
        <begin position="225"/>
        <end position="241"/>
    </location>
</feature>
<dbReference type="EMBL" id="CADIJM010000013">
    <property type="protein sequence ID" value="CAB3728135.1"/>
    <property type="molecule type" value="Genomic_DNA"/>
</dbReference>
<dbReference type="SMART" id="SM00869">
    <property type="entry name" value="Autotransporter"/>
    <property type="match status" value="1"/>
</dbReference>
<keyword evidence="4" id="KW-1185">Reference proteome</keyword>
<organism evidence="3 4">
    <name type="scientific">Achromobacter animicus</name>
    <dbReference type="NCBI Taxonomy" id="1389935"/>
    <lineage>
        <taxon>Bacteria</taxon>
        <taxon>Pseudomonadati</taxon>
        <taxon>Pseudomonadota</taxon>
        <taxon>Betaproteobacteria</taxon>
        <taxon>Burkholderiales</taxon>
        <taxon>Alcaligenaceae</taxon>
        <taxon>Achromobacter</taxon>
    </lineage>
</organism>
<dbReference type="InterPro" id="IPR011050">
    <property type="entry name" value="Pectin_lyase_fold/virulence"/>
</dbReference>